<dbReference type="InterPro" id="IPR052205">
    <property type="entry name" value="FliO/MopB"/>
</dbReference>
<dbReference type="EMBL" id="SNVX01000004">
    <property type="protein sequence ID" value="TDN59430.1"/>
    <property type="molecule type" value="Genomic_DNA"/>
</dbReference>
<keyword evidence="8" id="KW-0282">Flagellum</keyword>
<dbReference type="RefSeq" id="WP_133460879.1">
    <property type="nucleotide sequence ID" value="NZ_SNVX01000004.1"/>
</dbReference>
<keyword evidence="8" id="KW-0966">Cell projection</keyword>
<accession>A0A4R6EKS4</accession>
<dbReference type="GO" id="GO:0005886">
    <property type="term" value="C:plasma membrane"/>
    <property type="evidence" value="ECO:0007669"/>
    <property type="project" value="UniProtKB-SubCell"/>
</dbReference>
<dbReference type="Pfam" id="PF04347">
    <property type="entry name" value="FliO"/>
    <property type="match status" value="1"/>
</dbReference>
<feature type="transmembrane region" description="Helical" evidence="7">
    <location>
        <begin position="22"/>
        <end position="44"/>
    </location>
</feature>
<dbReference type="InterPro" id="IPR022781">
    <property type="entry name" value="Flagellar_biosynth_FliO"/>
</dbReference>
<dbReference type="AlphaFoldDB" id="A0A4R6EKS4"/>
<comment type="caution">
    <text evidence="8">The sequence shown here is derived from an EMBL/GenBank/DDBJ whole genome shotgun (WGS) entry which is preliminary data.</text>
</comment>
<protein>
    <recommendedName>
        <fullName evidence="7">Flagellar protein</fullName>
    </recommendedName>
</protein>
<dbReference type="OrthoDB" id="5741235at2"/>
<evidence type="ECO:0000256" key="7">
    <source>
        <dbReference type="RuleBase" id="RU362064"/>
    </source>
</evidence>
<evidence type="ECO:0000256" key="5">
    <source>
        <dbReference type="ARBA" id="ARBA00023143"/>
    </source>
</evidence>
<reference evidence="8 9" key="1">
    <citation type="submission" date="2019-03" db="EMBL/GenBank/DDBJ databases">
        <title>Genomic analyses of the natural microbiome of Caenorhabditis elegans.</title>
        <authorList>
            <person name="Samuel B."/>
        </authorList>
    </citation>
    <scope>NUCLEOTIDE SEQUENCE [LARGE SCALE GENOMIC DNA]</scope>
    <source>
        <strain evidence="8 9">BIGb0156</strain>
    </source>
</reference>
<keyword evidence="1 7" id="KW-1003">Cell membrane</keyword>
<dbReference type="GO" id="GO:0044781">
    <property type="term" value="P:bacterial-type flagellum organization"/>
    <property type="evidence" value="ECO:0007669"/>
    <property type="project" value="UniProtKB-UniRule"/>
</dbReference>
<dbReference type="GO" id="GO:0009425">
    <property type="term" value="C:bacterial-type flagellum basal body"/>
    <property type="evidence" value="ECO:0007669"/>
    <property type="project" value="UniProtKB-SubCell"/>
</dbReference>
<keyword evidence="2 7" id="KW-0812">Transmembrane</keyword>
<proteinExistence type="inferred from homology"/>
<dbReference type="NCBIfam" id="TIGR03500">
    <property type="entry name" value="FliO_TIGR"/>
    <property type="match status" value="1"/>
</dbReference>
<organism evidence="8 9">
    <name type="scientific">Scandinavium goeteborgense</name>
    <dbReference type="NCBI Taxonomy" id="1851514"/>
    <lineage>
        <taxon>Bacteria</taxon>
        <taxon>Pseudomonadati</taxon>
        <taxon>Pseudomonadota</taxon>
        <taxon>Gammaproteobacteria</taxon>
        <taxon>Enterobacterales</taxon>
        <taxon>Enterobacteriaceae</taxon>
        <taxon>Scandinavium</taxon>
    </lineage>
</organism>
<evidence type="ECO:0000256" key="6">
    <source>
        <dbReference type="ARBA" id="ARBA00037937"/>
    </source>
</evidence>
<comment type="similarity">
    <text evidence="6 7">Belongs to the FliO/MopB family.</text>
</comment>
<keyword evidence="4 7" id="KW-0472">Membrane</keyword>
<keyword evidence="8" id="KW-0969">Cilium</keyword>
<dbReference type="Proteomes" id="UP000295530">
    <property type="component" value="Unassembled WGS sequence"/>
</dbReference>
<keyword evidence="9" id="KW-1185">Reference proteome</keyword>
<evidence type="ECO:0000313" key="8">
    <source>
        <dbReference type="EMBL" id="TDN59430.1"/>
    </source>
</evidence>
<evidence type="ECO:0000256" key="4">
    <source>
        <dbReference type="ARBA" id="ARBA00023136"/>
    </source>
</evidence>
<keyword evidence="5 7" id="KW-0975">Bacterial flagellum</keyword>
<dbReference type="PANTHER" id="PTHR38766:SF1">
    <property type="entry name" value="FLAGELLAR PROTEIN FLIO"/>
    <property type="match status" value="1"/>
</dbReference>
<evidence type="ECO:0000256" key="1">
    <source>
        <dbReference type="ARBA" id="ARBA00022475"/>
    </source>
</evidence>
<evidence type="ECO:0000256" key="2">
    <source>
        <dbReference type="ARBA" id="ARBA00022692"/>
    </source>
</evidence>
<gene>
    <name evidence="8" type="ORF">EC847_10431</name>
</gene>
<sequence>MNRSTPLPPASGTTDALASDSVLMTVMGALALVVMLLVALAWIVRRSGLARRLNDSHGVMSVVASKSLGARERLVLVDVGDQRLVLGVTTSQITCLTTQPRPVVQAAPEMPAPLPFPALLEKLRQKYRQDPES</sequence>
<comment type="subcellular location">
    <subcellularLocation>
        <location evidence="7">Cell membrane</location>
    </subcellularLocation>
    <subcellularLocation>
        <location evidence="7">Bacterial flagellum basal body</location>
    </subcellularLocation>
</comment>
<evidence type="ECO:0000256" key="3">
    <source>
        <dbReference type="ARBA" id="ARBA00022989"/>
    </source>
</evidence>
<name>A0A4R6EKS4_SCAGO</name>
<dbReference type="PANTHER" id="PTHR38766">
    <property type="entry name" value="FLAGELLAR PROTEIN FLIO"/>
    <property type="match status" value="1"/>
</dbReference>
<keyword evidence="3 7" id="KW-1133">Transmembrane helix</keyword>
<evidence type="ECO:0000313" key="9">
    <source>
        <dbReference type="Proteomes" id="UP000295530"/>
    </source>
</evidence>